<keyword evidence="3" id="KW-1185">Reference proteome</keyword>
<gene>
    <name evidence="2" type="ORF">GCM10008927_09020</name>
</gene>
<proteinExistence type="predicted"/>
<feature type="signal peptide" evidence="1">
    <location>
        <begin position="1"/>
        <end position="21"/>
    </location>
</feature>
<feature type="chain" id="PRO_5045126762" evidence="1">
    <location>
        <begin position="22"/>
        <end position="83"/>
    </location>
</feature>
<name>A0ABQ3CY40_9RHOB</name>
<protein>
    <submittedName>
        <fullName evidence="2">Uncharacterized protein</fullName>
    </submittedName>
</protein>
<accession>A0ABQ3CY40</accession>
<evidence type="ECO:0000313" key="3">
    <source>
        <dbReference type="Proteomes" id="UP000634455"/>
    </source>
</evidence>
<organism evidence="2 3">
    <name type="scientific">Paramylibacter ulvae</name>
    <dbReference type="NCBI Taxonomy" id="1651968"/>
    <lineage>
        <taxon>Bacteria</taxon>
        <taxon>Pseudomonadati</taxon>
        <taxon>Pseudomonadota</taxon>
        <taxon>Alphaproteobacteria</taxon>
        <taxon>Rhodobacterales</taxon>
        <taxon>Paracoccaceae</taxon>
        <taxon>Paramylibacter</taxon>
    </lineage>
</organism>
<dbReference type="Proteomes" id="UP000634455">
    <property type="component" value="Unassembled WGS sequence"/>
</dbReference>
<dbReference type="EMBL" id="BMZF01000001">
    <property type="protein sequence ID" value="GHA46047.1"/>
    <property type="molecule type" value="Genomic_DNA"/>
</dbReference>
<evidence type="ECO:0000256" key="1">
    <source>
        <dbReference type="SAM" id="SignalP"/>
    </source>
</evidence>
<dbReference type="RefSeq" id="WP_189639344.1">
    <property type="nucleotide sequence ID" value="NZ_BMZF01000001.1"/>
</dbReference>
<evidence type="ECO:0000313" key="2">
    <source>
        <dbReference type="EMBL" id="GHA46047.1"/>
    </source>
</evidence>
<sequence length="83" mass="8558">MMKTTLITAAVITSFAGASFAQDTLACDEETIAAVAAAVEASPEATKEAAMSELTMAKEKMAENDAETCALHLTNASSLSTQQ</sequence>
<reference evidence="3" key="1">
    <citation type="journal article" date="2019" name="Int. J. Syst. Evol. Microbiol.">
        <title>The Global Catalogue of Microorganisms (GCM) 10K type strain sequencing project: providing services to taxonomists for standard genome sequencing and annotation.</title>
        <authorList>
            <consortium name="The Broad Institute Genomics Platform"/>
            <consortium name="The Broad Institute Genome Sequencing Center for Infectious Disease"/>
            <person name="Wu L."/>
            <person name="Ma J."/>
        </authorList>
    </citation>
    <scope>NUCLEOTIDE SEQUENCE [LARGE SCALE GENOMIC DNA]</scope>
    <source>
        <strain evidence="3">KCTC 32465</strain>
    </source>
</reference>
<comment type="caution">
    <text evidence="2">The sequence shown here is derived from an EMBL/GenBank/DDBJ whole genome shotgun (WGS) entry which is preliminary data.</text>
</comment>
<keyword evidence="1" id="KW-0732">Signal</keyword>